<accession>A0A9N9AVP7</accession>
<keyword evidence="2 5" id="KW-0812">Transmembrane</keyword>
<dbReference type="Proteomes" id="UP000789570">
    <property type="component" value="Unassembled WGS sequence"/>
</dbReference>
<evidence type="ECO:0000256" key="3">
    <source>
        <dbReference type="ARBA" id="ARBA00022989"/>
    </source>
</evidence>
<feature type="transmembrane region" description="Helical" evidence="5">
    <location>
        <begin position="109"/>
        <end position="133"/>
    </location>
</feature>
<proteinExistence type="predicted"/>
<evidence type="ECO:0000313" key="7">
    <source>
        <dbReference type="EMBL" id="CAG8543361.1"/>
    </source>
</evidence>
<name>A0A9N9AVP7_9GLOM</name>
<dbReference type="GO" id="GO:0005216">
    <property type="term" value="F:monoatomic ion channel activity"/>
    <property type="evidence" value="ECO:0007669"/>
    <property type="project" value="InterPro"/>
</dbReference>
<sequence>MALLGCFTVAATISEDLISQDIRKNLLLASMILGFIHLTFEIQDPWKITTTYTTSDQVGSTDPNPFIIQAPDENTNLFSDYGTSLFAIYLFLAGDSSALTPWPYKDNKILVLLMVSFSFLVVIYLMNLFIGLLNNEIEKDNNKVSYLLQKARILAEIELFYLLPYQRRRESWFPDVIYYHADVDVVRRRVNELIKDNEWGSVEFPEMNKKLLDQIKIQK</sequence>
<evidence type="ECO:0000313" key="8">
    <source>
        <dbReference type="Proteomes" id="UP000789570"/>
    </source>
</evidence>
<evidence type="ECO:0000256" key="5">
    <source>
        <dbReference type="SAM" id="Phobius"/>
    </source>
</evidence>
<keyword evidence="8" id="KW-1185">Reference proteome</keyword>
<gene>
    <name evidence="7" type="ORF">FCALED_LOCUS5750</name>
</gene>
<reference evidence="7" key="1">
    <citation type="submission" date="2021-06" db="EMBL/GenBank/DDBJ databases">
        <authorList>
            <person name="Kallberg Y."/>
            <person name="Tangrot J."/>
            <person name="Rosling A."/>
        </authorList>
    </citation>
    <scope>NUCLEOTIDE SEQUENCE</scope>
    <source>
        <strain evidence="7">UK204</strain>
    </source>
</reference>
<dbReference type="Pfam" id="PF00520">
    <property type="entry name" value="Ion_trans"/>
    <property type="match status" value="1"/>
</dbReference>
<comment type="subcellular location">
    <subcellularLocation>
        <location evidence="1">Membrane</location>
        <topology evidence="1">Multi-pass membrane protein</topology>
    </subcellularLocation>
</comment>
<evidence type="ECO:0000256" key="2">
    <source>
        <dbReference type="ARBA" id="ARBA00022692"/>
    </source>
</evidence>
<dbReference type="GO" id="GO:0016020">
    <property type="term" value="C:membrane"/>
    <property type="evidence" value="ECO:0007669"/>
    <property type="project" value="UniProtKB-SubCell"/>
</dbReference>
<comment type="caution">
    <text evidence="7">The sequence shown here is derived from an EMBL/GenBank/DDBJ whole genome shotgun (WGS) entry which is preliminary data.</text>
</comment>
<keyword evidence="3 5" id="KW-1133">Transmembrane helix</keyword>
<feature type="domain" description="Ion transport" evidence="6">
    <location>
        <begin position="69"/>
        <end position="143"/>
    </location>
</feature>
<evidence type="ECO:0000259" key="6">
    <source>
        <dbReference type="Pfam" id="PF00520"/>
    </source>
</evidence>
<evidence type="ECO:0000256" key="4">
    <source>
        <dbReference type="ARBA" id="ARBA00023136"/>
    </source>
</evidence>
<dbReference type="OrthoDB" id="2352140at2759"/>
<feature type="transmembrane region" description="Helical" evidence="5">
    <location>
        <begin position="81"/>
        <end position="102"/>
    </location>
</feature>
<keyword evidence="4 5" id="KW-0472">Membrane</keyword>
<dbReference type="AlphaFoldDB" id="A0A9N9AVP7"/>
<protein>
    <submittedName>
        <fullName evidence="7">15512_t:CDS:1</fullName>
    </submittedName>
</protein>
<dbReference type="InterPro" id="IPR005821">
    <property type="entry name" value="Ion_trans_dom"/>
</dbReference>
<evidence type="ECO:0000256" key="1">
    <source>
        <dbReference type="ARBA" id="ARBA00004141"/>
    </source>
</evidence>
<organism evidence="7 8">
    <name type="scientific">Funneliformis caledonium</name>
    <dbReference type="NCBI Taxonomy" id="1117310"/>
    <lineage>
        <taxon>Eukaryota</taxon>
        <taxon>Fungi</taxon>
        <taxon>Fungi incertae sedis</taxon>
        <taxon>Mucoromycota</taxon>
        <taxon>Glomeromycotina</taxon>
        <taxon>Glomeromycetes</taxon>
        <taxon>Glomerales</taxon>
        <taxon>Glomeraceae</taxon>
        <taxon>Funneliformis</taxon>
    </lineage>
</organism>
<dbReference type="EMBL" id="CAJVPQ010001285">
    <property type="protein sequence ID" value="CAG8543361.1"/>
    <property type="molecule type" value="Genomic_DNA"/>
</dbReference>